<dbReference type="AlphaFoldDB" id="A0A2V0NY09"/>
<feature type="region of interest" description="Disordered" evidence="1">
    <location>
        <begin position="12"/>
        <end position="68"/>
    </location>
</feature>
<dbReference type="OrthoDB" id="10659761at2759"/>
<proteinExistence type="predicted"/>
<keyword evidence="3" id="KW-1185">Reference proteome</keyword>
<protein>
    <submittedName>
        <fullName evidence="2">Uncharacterized protein</fullName>
    </submittedName>
</protein>
<evidence type="ECO:0000313" key="3">
    <source>
        <dbReference type="Proteomes" id="UP000247498"/>
    </source>
</evidence>
<accession>A0A2V0NY09</accession>
<feature type="compositionally biased region" description="Low complexity" evidence="1">
    <location>
        <begin position="48"/>
        <end position="68"/>
    </location>
</feature>
<evidence type="ECO:0000256" key="1">
    <source>
        <dbReference type="SAM" id="MobiDB-lite"/>
    </source>
</evidence>
<dbReference type="Proteomes" id="UP000247498">
    <property type="component" value="Unassembled WGS sequence"/>
</dbReference>
<reference evidence="2 3" key="1">
    <citation type="journal article" date="2018" name="Sci. Rep.">
        <title>Raphidocelis subcapitata (=Pseudokirchneriella subcapitata) provides an insight into genome evolution and environmental adaptations in the Sphaeropleales.</title>
        <authorList>
            <person name="Suzuki S."/>
            <person name="Yamaguchi H."/>
            <person name="Nakajima N."/>
            <person name="Kawachi M."/>
        </authorList>
    </citation>
    <scope>NUCLEOTIDE SEQUENCE [LARGE SCALE GENOMIC DNA]</scope>
    <source>
        <strain evidence="2 3">NIES-35</strain>
    </source>
</reference>
<comment type="caution">
    <text evidence="2">The sequence shown here is derived from an EMBL/GenBank/DDBJ whole genome shotgun (WGS) entry which is preliminary data.</text>
</comment>
<dbReference type="InParanoid" id="A0A2V0NY09"/>
<name>A0A2V0NY09_9CHLO</name>
<gene>
    <name evidence="2" type="ORF">Rsub_03456</name>
</gene>
<organism evidence="2 3">
    <name type="scientific">Raphidocelis subcapitata</name>
    <dbReference type="NCBI Taxonomy" id="307507"/>
    <lineage>
        <taxon>Eukaryota</taxon>
        <taxon>Viridiplantae</taxon>
        <taxon>Chlorophyta</taxon>
        <taxon>core chlorophytes</taxon>
        <taxon>Chlorophyceae</taxon>
        <taxon>CS clade</taxon>
        <taxon>Sphaeropleales</taxon>
        <taxon>Selenastraceae</taxon>
        <taxon>Raphidocelis</taxon>
    </lineage>
</organism>
<sequence>MVADLVHLGHWGSDAGSDGNAMATQSGSVDVDNAAGARGGALKRQRRASGAASQLGQGASQQQQEANGEASAAVAATAAALADEGAAGPPRLQLTQYVNESIDEIEERGRQVDEALNAVEGLVLQQLDALKLAWQGQIQGIRTQIKNYTSEARTDLTQLSDQAQEGSVRRELLRRATQFLGTNM</sequence>
<dbReference type="EMBL" id="BDRX01000017">
    <property type="protein sequence ID" value="GBF90460.1"/>
    <property type="molecule type" value="Genomic_DNA"/>
</dbReference>
<evidence type="ECO:0000313" key="2">
    <source>
        <dbReference type="EMBL" id="GBF90460.1"/>
    </source>
</evidence>